<organism evidence="6 7">
    <name type="scientific">Psylliodes chrysocephalus</name>
    <dbReference type="NCBI Taxonomy" id="3402493"/>
    <lineage>
        <taxon>Eukaryota</taxon>
        <taxon>Metazoa</taxon>
        <taxon>Ecdysozoa</taxon>
        <taxon>Arthropoda</taxon>
        <taxon>Hexapoda</taxon>
        <taxon>Insecta</taxon>
        <taxon>Pterygota</taxon>
        <taxon>Neoptera</taxon>
        <taxon>Endopterygota</taxon>
        <taxon>Coleoptera</taxon>
        <taxon>Polyphaga</taxon>
        <taxon>Cucujiformia</taxon>
        <taxon>Chrysomeloidea</taxon>
        <taxon>Chrysomelidae</taxon>
        <taxon>Galerucinae</taxon>
        <taxon>Alticini</taxon>
        <taxon>Psylliodes</taxon>
    </lineage>
</organism>
<keyword evidence="7" id="KW-1185">Reference proteome</keyword>
<proteinExistence type="inferred from homology"/>
<dbReference type="EMBL" id="OV651820">
    <property type="protein sequence ID" value="CAH1114730.1"/>
    <property type="molecule type" value="Genomic_DNA"/>
</dbReference>
<dbReference type="OrthoDB" id="21221at2759"/>
<protein>
    <recommendedName>
        <fullName evidence="5">PPPDE domain-containing protein</fullName>
    </recommendedName>
</protein>
<keyword evidence="4" id="KW-1133">Transmembrane helix</keyword>
<feature type="domain" description="PPPDE" evidence="5">
    <location>
        <begin position="6"/>
        <end position="114"/>
    </location>
</feature>
<keyword evidence="4" id="KW-0812">Transmembrane</keyword>
<dbReference type="AlphaFoldDB" id="A0A9P0DD66"/>
<evidence type="ECO:0000259" key="5">
    <source>
        <dbReference type="PROSITE" id="PS51858"/>
    </source>
</evidence>
<sequence>MASTKNPVLLYAYKLTKILSLEDEAWHVSVYVFGYEISYGNSGINIEKIMENEPFETRFMGHTDRTGTELYHFLEEINTEWTAETYDVLRNNCQHFAEKGLHSPSRSIANFGEQIKKEEERERRIALCERNKQTAFSKIKGLFQAHPEKTSSVIIEEISTVQNGSYNSNQIAVQRRNQYPKQYNNKIISSGRNDQITLKIHINRYVLKGLFYLILTTITISLFTRYV</sequence>
<dbReference type="Pfam" id="PF05903">
    <property type="entry name" value="Peptidase_C97"/>
    <property type="match status" value="1"/>
</dbReference>
<dbReference type="Proteomes" id="UP001153636">
    <property type="component" value="Chromosome 8"/>
</dbReference>
<accession>A0A9P0DD66</accession>
<keyword evidence="3" id="KW-0378">Hydrolase</keyword>
<comment type="similarity">
    <text evidence="1">Belongs to the DeSI family.</text>
</comment>
<dbReference type="GO" id="GO:0070646">
    <property type="term" value="P:protein modification by small protein removal"/>
    <property type="evidence" value="ECO:0007669"/>
    <property type="project" value="TreeGrafter"/>
</dbReference>
<keyword evidence="4" id="KW-0472">Membrane</keyword>
<gene>
    <name evidence="6" type="ORF">PSYICH_LOCUS14233</name>
</gene>
<dbReference type="SMART" id="SM01179">
    <property type="entry name" value="DUF862"/>
    <property type="match status" value="1"/>
</dbReference>
<dbReference type="InterPro" id="IPR042266">
    <property type="entry name" value="PPPDE_sf"/>
</dbReference>
<dbReference type="PROSITE" id="PS51858">
    <property type="entry name" value="PPPDE"/>
    <property type="match status" value="1"/>
</dbReference>
<evidence type="ECO:0000313" key="7">
    <source>
        <dbReference type="Proteomes" id="UP001153636"/>
    </source>
</evidence>
<dbReference type="PANTHER" id="PTHR12378">
    <property type="entry name" value="DESUMOYLATING ISOPEPTIDASE"/>
    <property type="match status" value="1"/>
</dbReference>
<dbReference type="PANTHER" id="PTHR12378:SF7">
    <property type="entry name" value="DESUMOYLATING ISOPEPTIDASE 1"/>
    <property type="match status" value="1"/>
</dbReference>
<evidence type="ECO:0000256" key="4">
    <source>
        <dbReference type="SAM" id="Phobius"/>
    </source>
</evidence>
<evidence type="ECO:0000313" key="6">
    <source>
        <dbReference type="EMBL" id="CAH1114730.1"/>
    </source>
</evidence>
<keyword evidence="2" id="KW-0645">Protease</keyword>
<evidence type="ECO:0000256" key="3">
    <source>
        <dbReference type="ARBA" id="ARBA00022801"/>
    </source>
</evidence>
<dbReference type="Gene3D" id="3.90.1720.30">
    <property type="entry name" value="PPPDE domains"/>
    <property type="match status" value="1"/>
</dbReference>
<evidence type="ECO:0000256" key="2">
    <source>
        <dbReference type="ARBA" id="ARBA00022670"/>
    </source>
</evidence>
<evidence type="ECO:0000256" key="1">
    <source>
        <dbReference type="ARBA" id="ARBA00008140"/>
    </source>
</evidence>
<feature type="transmembrane region" description="Helical" evidence="4">
    <location>
        <begin position="205"/>
        <end position="224"/>
    </location>
</feature>
<dbReference type="GO" id="GO:0006508">
    <property type="term" value="P:proteolysis"/>
    <property type="evidence" value="ECO:0007669"/>
    <property type="project" value="UniProtKB-KW"/>
</dbReference>
<dbReference type="InterPro" id="IPR008580">
    <property type="entry name" value="PPPDE_dom"/>
</dbReference>
<dbReference type="GO" id="GO:0008233">
    <property type="term" value="F:peptidase activity"/>
    <property type="evidence" value="ECO:0007669"/>
    <property type="project" value="UniProtKB-KW"/>
</dbReference>
<name>A0A9P0DD66_9CUCU</name>
<reference evidence="6" key="1">
    <citation type="submission" date="2022-01" db="EMBL/GenBank/DDBJ databases">
        <authorList>
            <person name="King R."/>
        </authorList>
    </citation>
    <scope>NUCLEOTIDE SEQUENCE</scope>
</reference>